<dbReference type="SUPFAM" id="SSF56349">
    <property type="entry name" value="DNA breaking-rejoining enzymes"/>
    <property type="match status" value="1"/>
</dbReference>
<gene>
    <name evidence="3" type="ORF">D6B99_05675</name>
</gene>
<name>A0A386HMM2_9BACT</name>
<dbReference type="GO" id="GO:0015074">
    <property type="term" value="P:DNA integration"/>
    <property type="evidence" value="ECO:0007669"/>
    <property type="project" value="InterPro"/>
</dbReference>
<dbReference type="InterPro" id="IPR002104">
    <property type="entry name" value="Integrase_catalytic"/>
</dbReference>
<keyword evidence="4" id="KW-1185">Reference proteome</keyword>
<evidence type="ECO:0000313" key="4">
    <source>
        <dbReference type="Proteomes" id="UP000266118"/>
    </source>
</evidence>
<dbReference type="Pfam" id="PF00589">
    <property type="entry name" value="Phage_integrase"/>
    <property type="match status" value="1"/>
</dbReference>
<dbReference type="EMBL" id="CP032489">
    <property type="protein sequence ID" value="AYD47147.1"/>
    <property type="molecule type" value="Genomic_DNA"/>
</dbReference>
<dbReference type="GO" id="GO:0006310">
    <property type="term" value="P:DNA recombination"/>
    <property type="evidence" value="ECO:0007669"/>
    <property type="project" value="UniProtKB-KW"/>
</dbReference>
<dbReference type="Gene3D" id="1.10.443.10">
    <property type="entry name" value="Intergrase catalytic core"/>
    <property type="match status" value="1"/>
</dbReference>
<proteinExistence type="predicted"/>
<keyword evidence="1" id="KW-0233">DNA recombination</keyword>
<sequence>MPKGRGVTPHALRHSFAVHSLAMMAERGTDIYCSLPILATYLGHKNIESTNHYVRLVSTMYPGLLRDVDKICINVFPKITNYESN</sequence>
<evidence type="ECO:0000259" key="2">
    <source>
        <dbReference type="Pfam" id="PF00589"/>
    </source>
</evidence>
<dbReference type="Proteomes" id="UP000266118">
    <property type="component" value="Chromosome"/>
</dbReference>
<dbReference type="AlphaFoldDB" id="A0A386HMM2"/>
<protein>
    <recommendedName>
        <fullName evidence="2">Tyr recombinase domain-containing protein</fullName>
    </recommendedName>
</protein>
<dbReference type="InterPro" id="IPR011010">
    <property type="entry name" value="DNA_brk_join_enz"/>
</dbReference>
<evidence type="ECO:0000256" key="1">
    <source>
        <dbReference type="ARBA" id="ARBA00023172"/>
    </source>
</evidence>
<reference evidence="3 4" key="1">
    <citation type="submission" date="2018-09" db="EMBL/GenBank/DDBJ databases">
        <title>Arachidicoccus sp. nov., a bacterium isolated from soil.</title>
        <authorList>
            <person name="Weon H.-Y."/>
            <person name="Kwon S.-W."/>
            <person name="Lee S.A."/>
        </authorList>
    </citation>
    <scope>NUCLEOTIDE SEQUENCE [LARGE SCALE GENOMIC DNA]</scope>
    <source>
        <strain evidence="3 4">KIS59-12</strain>
    </source>
</reference>
<organism evidence="3 4">
    <name type="scientific">Arachidicoccus soli</name>
    <dbReference type="NCBI Taxonomy" id="2341117"/>
    <lineage>
        <taxon>Bacteria</taxon>
        <taxon>Pseudomonadati</taxon>
        <taxon>Bacteroidota</taxon>
        <taxon>Chitinophagia</taxon>
        <taxon>Chitinophagales</taxon>
        <taxon>Chitinophagaceae</taxon>
        <taxon>Arachidicoccus</taxon>
    </lineage>
</organism>
<dbReference type="GO" id="GO:0003677">
    <property type="term" value="F:DNA binding"/>
    <property type="evidence" value="ECO:0007669"/>
    <property type="project" value="InterPro"/>
</dbReference>
<dbReference type="KEGG" id="ark:D6B99_05675"/>
<feature type="domain" description="Tyr recombinase" evidence="2">
    <location>
        <begin position="7"/>
        <end position="56"/>
    </location>
</feature>
<dbReference type="OrthoDB" id="9801717at2"/>
<dbReference type="InterPro" id="IPR013762">
    <property type="entry name" value="Integrase-like_cat_sf"/>
</dbReference>
<evidence type="ECO:0000313" key="3">
    <source>
        <dbReference type="EMBL" id="AYD47147.1"/>
    </source>
</evidence>
<accession>A0A386HMM2</accession>